<dbReference type="PANTHER" id="PTHR33223:SF6">
    <property type="entry name" value="CCHC-TYPE DOMAIN-CONTAINING PROTEIN"/>
    <property type="match status" value="1"/>
</dbReference>
<feature type="domain" description="Retrotransposon gag" evidence="1">
    <location>
        <begin position="64"/>
        <end position="160"/>
    </location>
</feature>
<gene>
    <name evidence="2" type="ORF">GOP47_0011857</name>
</gene>
<dbReference type="InterPro" id="IPR005162">
    <property type="entry name" value="Retrotrans_gag_dom"/>
</dbReference>
<dbReference type="AlphaFoldDB" id="A0A9D4UTY6"/>
<reference evidence="2" key="1">
    <citation type="submission" date="2021-01" db="EMBL/GenBank/DDBJ databases">
        <title>Adiantum capillus-veneris genome.</title>
        <authorList>
            <person name="Fang Y."/>
            <person name="Liao Q."/>
        </authorList>
    </citation>
    <scope>NUCLEOTIDE SEQUENCE</scope>
    <source>
        <strain evidence="2">H3</strain>
        <tissue evidence="2">Leaf</tissue>
    </source>
</reference>
<keyword evidence="3" id="KW-1185">Reference proteome</keyword>
<dbReference type="PANTHER" id="PTHR33223">
    <property type="entry name" value="CCHC-TYPE DOMAIN-CONTAINING PROTEIN"/>
    <property type="match status" value="1"/>
</dbReference>
<sequence>MVTNVYDAFSPPPIPKARERTIDQWIVKLTPFDGVGVVTADSHLLQFVQACRFEGYDKPDDLMRFFPVFIIGVAMQWYLSMMCHSPHLIKTWDGLGSAFVARFSPILPSCLVFGTLLEFFQGEGEPIDEYVKRFQTFKMKQCDPHCFDERVLLEFFLTGMLRDIQFHVRLSDPKKLDDAYARARVVGEAFGATALVVQWRVNFDAELNHREGCLNAMTCA</sequence>
<name>A0A9D4UTY6_ADICA</name>
<dbReference type="Proteomes" id="UP000886520">
    <property type="component" value="Chromosome 11"/>
</dbReference>
<dbReference type="OrthoDB" id="1528072at2759"/>
<dbReference type="Pfam" id="PF03732">
    <property type="entry name" value="Retrotrans_gag"/>
    <property type="match status" value="1"/>
</dbReference>
<accession>A0A9D4UTY6</accession>
<dbReference type="EMBL" id="JABFUD020000011">
    <property type="protein sequence ID" value="KAI5073844.1"/>
    <property type="molecule type" value="Genomic_DNA"/>
</dbReference>
<comment type="caution">
    <text evidence="2">The sequence shown here is derived from an EMBL/GenBank/DDBJ whole genome shotgun (WGS) entry which is preliminary data.</text>
</comment>
<evidence type="ECO:0000259" key="1">
    <source>
        <dbReference type="Pfam" id="PF03732"/>
    </source>
</evidence>
<evidence type="ECO:0000313" key="3">
    <source>
        <dbReference type="Proteomes" id="UP000886520"/>
    </source>
</evidence>
<evidence type="ECO:0000313" key="2">
    <source>
        <dbReference type="EMBL" id="KAI5073844.1"/>
    </source>
</evidence>
<organism evidence="2 3">
    <name type="scientific">Adiantum capillus-veneris</name>
    <name type="common">Maidenhair fern</name>
    <dbReference type="NCBI Taxonomy" id="13818"/>
    <lineage>
        <taxon>Eukaryota</taxon>
        <taxon>Viridiplantae</taxon>
        <taxon>Streptophyta</taxon>
        <taxon>Embryophyta</taxon>
        <taxon>Tracheophyta</taxon>
        <taxon>Polypodiopsida</taxon>
        <taxon>Polypodiidae</taxon>
        <taxon>Polypodiales</taxon>
        <taxon>Pteridineae</taxon>
        <taxon>Pteridaceae</taxon>
        <taxon>Vittarioideae</taxon>
        <taxon>Adiantum</taxon>
    </lineage>
</organism>
<proteinExistence type="predicted"/>
<protein>
    <recommendedName>
        <fullName evidence="1">Retrotransposon gag domain-containing protein</fullName>
    </recommendedName>
</protein>